<dbReference type="Pfam" id="PF12833">
    <property type="entry name" value="HTH_18"/>
    <property type="match status" value="1"/>
</dbReference>
<dbReference type="GO" id="GO:0043565">
    <property type="term" value="F:sequence-specific DNA binding"/>
    <property type="evidence" value="ECO:0007669"/>
    <property type="project" value="InterPro"/>
</dbReference>
<dbReference type="PANTHER" id="PTHR47893:SF1">
    <property type="entry name" value="REGULATORY PROTEIN PCHR"/>
    <property type="match status" value="1"/>
</dbReference>
<evidence type="ECO:0000256" key="1">
    <source>
        <dbReference type="ARBA" id="ARBA00023015"/>
    </source>
</evidence>
<dbReference type="PANTHER" id="PTHR47893">
    <property type="entry name" value="REGULATORY PROTEIN PCHR"/>
    <property type="match status" value="1"/>
</dbReference>
<dbReference type="PROSITE" id="PS01124">
    <property type="entry name" value="HTH_ARAC_FAMILY_2"/>
    <property type="match status" value="1"/>
</dbReference>
<dbReference type="PROSITE" id="PS00041">
    <property type="entry name" value="HTH_ARAC_FAMILY_1"/>
    <property type="match status" value="1"/>
</dbReference>
<dbReference type="Proteomes" id="UP000217507">
    <property type="component" value="Chromosome"/>
</dbReference>
<evidence type="ECO:0000313" key="6">
    <source>
        <dbReference type="Proteomes" id="UP000217507"/>
    </source>
</evidence>
<keyword evidence="3" id="KW-0804">Transcription</keyword>
<sequence>MTFVLQESADCHHLWSTNLVNNCTSFQPKTYEFPINDPKGMSHGYRRWYHLRPGISLLVDDYTLHDDLVIKTSSTQPMKYLELSFSLLGNNYNERVCSGQNFLSCYTDSGQEYLIEWKNQNRILKFDIHIEWSIFKNLITNQIDLLPSPLKDVIKIEDDELDYLHIDMTTPKMQGIIREVLHCPYQGLTKQLYLEGKILELLALRLENFTEKSQQRAAKQLKPYQVDSIYQARDILISNINQPPSLLSLARQVGLNDCILKKGFQEIFGTTAFGYLHKYRMERAKELLREYQMNVNQVAQAVGYESRSSFVRAFSKQFGVSPSAYIPRSSV</sequence>
<gene>
    <name evidence="5" type="ORF">NIES23_06130</name>
</gene>
<reference evidence="5 6" key="1">
    <citation type="submission" date="2017-06" db="EMBL/GenBank/DDBJ databases">
        <title>Genome sequencing of cyanobaciteial culture collection at National Institute for Environmental Studies (NIES).</title>
        <authorList>
            <person name="Hirose Y."/>
            <person name="Shimura Y."/>
            <person name="Fujisawa T."/>
            <person name="Nakamura Y."/>
            <person name="Kawachi M."/>
        </authorList>
    </citation>
    <scope>NUCLEOTIDE SEQUENCE [LARGE SCALE GENOMIC DNA]</scope>
    <source>
        <strain evidence="5 6">NIES-23</strain>
    </source>
</reference>
<evidence type="ECO:0000256" key="3">
    <source>
        <dbReference type="ARBA" id="ARBA00023163"/>
    </source>
</evidence>
<accession>A0A1Z4KFT6</accession>
<dbReference type="AlphaFoldDB" id="A0A1Z4KFT6"/>
<dbReference type="SUPFAM" id="SSF46689">
    <property type="entry name" value="Homeodomain-like"/>
    <property type="match status" value="2"/>
</dbReference>
<protein>
    <submittedName>
        <fullName evidence="5">Transcriptional regulator</fullName>
    </submittedName>
</protein>
<dbReference type="InterPro" id="IPR053142">
    <property type="entry name" value="PchR_regulatory_protein"/>
</dbReference>
<name>A0A1Z4KFT6_ANAVA</name>
<evidence type="ECO:0000256" key="2">
    <source>
        <dbReference type="ARBA" id="ARBA00023125"/>
    </source>
</evidence>
<keyword evidence="2" id="KW-0238">DNA-binding</keyword>
<dbReference type="GO" id="GO:0003700">
    <property type="term" value="F:DNA-binding transcription factor activity"/>
    <property type="evidence" value="ECO:0007669"/>
    <property type="project" value="InterPro"/>
</dbReference>
<organism evidence="5 6">
    <name type="scientific">Trichormus variabilis NIES-23</name>
    <dbReference type="NCBI Taxonomy" id="1973479"/>
    <lineage>
        <taxon>Bacteria</taxon>
        <taxon>Bacillati</taxon>
        <taxon>Cyanobacteriota</taxon>
        <taxon>Cyanophyceae</taxon>
        <taxon>Nostocales</taxon>
        <taxon>Nostocaceae</taxon>
        <taxon>Trichormus</taxon>
    </lineage>
</organism>
<proteinExistence type="predicted"/>
<evidence type="ECO:0000313" key="5">
    <source>
        <dbReference type="EMBL" id="BAY67831.1"/>
    </source>
</evidence>
<dbReference type="InterPro" id="IPR018060">
    <property type="entry name" value="HTH_AraC"/>
</dbReference>
<dbReference type="PRINTS" id="PR00032">
    <property type="entry name" value="HTHARAC"/>
</dbReference>
<dbReference type="InterPro" id="IPR009057">
    <property type="entry name" value="Homeodomain-like_sf"/>
</dbReference>
<dbReference type="Gene3D" id="1.10.10.60">
    <property type="entry name" value="Homeodomain-like"/>
    <property type="match status" value="2"/>
</dbReference>
<keyword evidence="1" id="KW-0805">Transcription regulation</keyword>
<dbReference type="SMART" id="SM00342">
    <property type="entry name" value="HTH_ARAC"/>
    <property type="match status" value="1"/>
</dbReference>
<evidence type="ECO:0000259" key="4">
    <source>
        <dbReference type="PROSITE" id="PS01124"/>
    </source>
</evidence>
<dbReference type="InterPro" id="IPR020449">
    <property type="entry name" value="Tscrpt_reg_AraC-type_HTH"/>
</dbReference>
<dbReference type="EMBL" id="AP018216">
    <property type="protein sequence ID" value="BAY67831.1"/>
    <property type="molecule type" value="Genomic_DNA"/>
</dbReference>
<dbReference type="InterPro" id="IPR018062">
    <property type="entry name" value="HTH_AraC-typ_CS"/>
</dbReference>
<feature type="domain" description="HTH araC/xylS-type" evidence="4">
    <location>
        <begin position="230"/>
        <end position="328"/>
    </location>
</feature>